<keyword evidence="8 9" id="KW-0472">Membrane</keyword>
<dbReference type="InterPro" id="IPR050351">
    <property type="entry name" value="BphY/WalK/GraS-like"/>
</dbReference>
<dbReference type="SUPFAM" id="SSF158472">
    <property type="entry name" value="HAMP domain-like"/>
    <property type="match status" value="1"/>
</dbReference>
<evidence type="ECO:0000256" key="7">
    <source>
        <dbReference type="ARBA" id="ARBA00023012"/>
    </source>
</evidence>
<dbReference type="InterPro" id="IPR036890">
    <property type="entry name" value="HATPase_C_sf"/>
</dbReference>
<dbReference type="RefSeq" id="WP_125138207.1">
    <property type="nucleotide sequence ID" value="NZ_LR130778.1"/>
</dbReference>
<dbReference type="Pfam" id="PF00512">
    <property type="entry name" value="HisKA"/>
    <property type="match status" value="1"/>
</dbReference>
<keyword evidence="4" id="KW-0597">Phosphoprotein</keyword>
<dbReference type="InterPro" id="IPR005467">
    <property type="entry name" value="His_kinase_dom"/>
</dbReference>
<feature type="transmembrane region" description="Helical" evidence="9">
    <location>
        <begin position="51"/>
        <end position="71"/>
    </location>
</feature>
<dbReference type="GO" id="GO:0004721">
    <property type="term" value="F:phosphoprotein phosphatase activity"/>
    <property type="evidence" value="ECO:0007669"/>
    <property type="project" value="TreeGrafter"/>
</dbReference>
<dbReference type="SMART" id="SM00387">
    <property type="entry name" value="HATPase_c"/>
    <property type="match status" value="1"/>
</dbReference>
<dbReference type="SMART" id="SM00304">
    <property type="entry name" value="HAMP"/>
    <property type="match status" value="1"/>
</dbReference>
<evidence type="ECO:0000256" key="8">
    <source>
        <dbReference type="ARBA" id="ARBA00023136"/>
    </source>
</evidence>
<organism evidence="12 13">
    <name type="scientific">Petrocella atlantisensis</name>
    <dbReference type="NCBI Taxonomy" id="2173034"/>
    <lineage>
        <taxon>Bacteria</taxon>
        <taxon>Bacillati</taxon>
        <taxon>Bacillota</taxon>
        <taxon>Clostridia</taxon>
        <taxon>Lachnospirales</taxon>
        <taxon>Vallitaleaceae</taxon>
        <taxon>Petrocella</taxon>
    </lineage>
</organism>
<dbReference type="SMART" id="SM00388">
    <property type="entry name" value="HisKA"/>
    <property type="match status" value="1"/>
</dbReference>
<dbReference type="KEGG" id="cbar:PATL70BA_3274"/>
<gene>
    <name evidence="12" type="ORF">PATL70BA_3274</name>
</gene>
<comment type="catalytic activity">
    <reaction evidence="1">
        <text>ATP + protein L-histidine = ADP + protein N-phospho-L-histidine.</text>
        <dbReference type="EC" id="2.7.13.3"/>
    </reaction>
</comment>
<dbReference type="GO" id="GO:0016036">
    <property type="term" value="P:cellular response to phosphate starvation"/>
    <property type="evidence" value="ECO:0007669"/>
    <property type="project" value="TreeGrafter"/>
</dbReference>
<comment type="subcellular location">
    <subcellularLocation>
        <location evidence="2">Membrane</location>
    </subcellularLocation>
</comment>
<sequence>MKHNKEDIKQRPKKALLFPVGLFKEIRHVFKYIYLSLTLSMRKKISFDYGILYWVATIVTTFIVLVGFSFYDIQQRSIEIVDGVFEMVVPFEMGVYNMDALTFQLESISSENDVGVQVLMSRQDREDVGYTITSTTYSASLYRLSYIDRIPLLFNEGLFIRSANRYYKINDYHTVDYEITTIHNIKSMNKTRLVLGGLLLFGQLSGFIFMSIIGSIRLKQVFKPIFTMTKAAEKISINDVEGNLDVSRAKYELKDLALTFNDMLDRIRSDYDKQKRFVSDVSHELRTPISIVNGYVRMLDRWGKEDEAILEEAIEAIKSESKNMQVLVENLLTLVRSDNQTLKFEKEIFDIGKLATEIMKDMEMVDEGSHTFICDIQMGIDVCLDYAKIKQTFRIFIDNAMKYTPDGGEITFKLKQEYSSVIISIIDTGIGVNKDDLPYLFDRFYRSDESRTRQTGGHGLGLSIAKAMIIGQNGMIRVKSKVQEGSAFIISLPVNTSEPCL</sequence>
<dbReference type="Gene3D" id="1.10.287.130">
    <property type="match status" value="1"/>
</dbReference>
<dbReference type="InterPro" id="IPR004358">
    <property type="entry name" value="Sig_transdc_His_kin-like_C"/>
</dbReference>
<dbReference type="PANTHER" id="PTHR45453">
    <property type="entry name" value="PHOSPHATE REGULON SENSOR PROTEIN PHOR"/>
    <property type="match status" value="1"/>
</dbReference>
<dbReference type="FunFam" id="3.30.565.10:FF:000006">
    <property type="entry name" value="Sensor histidine kinase WalK"/>
    <property type="match status" value="1"/>
</dbReference>
<feature type="domain" description="HAMP" evidence="11">
    <location>
        <begin position="219"/>
        <end position="272"/>
    </location>
</feature>
<dbReference type="AlphaFoldDB" id="A0A3P7SBW6"/>
<dbReference type="OrthoDB" id="9786919at2"/>
<dbReference type="PROSITE" id="PS50885">
    <property type="entry name" value="HAMP"/>
    <property type="match status" value="1"/>
</dbReference>
<evidence type="ECO:0000256" key="4">
    <source>
        <dbReference type="ARBA" id="ARBA00022553"/>
    </source>
</evidence>
<name>A0A3P7SBW6_9FIRM</name>
<evidence type="ECO:0000313" key="12">
    <source>
        <dbReference type="EMBL" id="VDN49199.1"/>
    </source>
</evidence>
<dbReference type="Pfam" id="PF00672">
    <property type="entry name" value="HAMP"/>
    <property type="match status" value="1"/>
</dbReference>
<feature type="domain" description="Histidine kinase" evidence="10">
    <location>
        <begin position="280"/>
        <end position="496"/>
    </location>
</feature>
<evidence type="ECO:0000256" key="6">
    <source>
        <dbReference type="ARBA" id="ARBA00022777"/>
    </source>
</evidence>
<dbReference type="InterPro" id="IPR003660">
    <property type="entry name" value="HAMP_dom"/>
</dbReference>
<evidence type="ECO:0000256" key="5">
    <source>
        <dbReference type="ARBA" id="ARBA00022679"/>
    </source>
</evidence>
<evidence type="ECO:0000256" key="2">
    <source>
        <dbReference type="ARBA" id="ARBA00004370"/>
    </source>
</evidence>
<dbReference type="GO" id="GO:0000155">
    <property type="term" value="F:phosphorelay sensor kinase activity"/>
    <property type="evidence" value="ECO:0007669"/>
    <property type="project" value="InterPro"/>
</dbReference>
<keyword evidence="6" id="KW-0418">Kinase</keyword>
<evidence type="ECO:0000259" key="10">
    <source>
        <dbReference type="PROSITE" id="PS50109"/>
    </source>
</evidence>
<accession>A0A3P7SBW6</accession>
<keyword evidence="7" id="KW-0902">Two-component regulatory system</keyword>
<evidence type="ECO:0000259" key="11">
    <source>
        <dbReference type="PROSITE" id="PS50885"/>
    </source>
</evidence>
<evidence type="ECO:0000256" key="3">
    <source>
        <dbReference type="ARBA" id="ARBA00012438"/>
    </source>
</evidence>
<reference evidence="12 13" key="1">
    <citation type="submission" date="2018-09" db="EMBL/GenBank/DDBJ databases">
        <authorList>
            <person name="Postec A."/>
        </authorList>
    </citation>
    <scope>NUCLEOTIDE SEQUENCE [LARGE SCALE GENOMIC DNA]</scope>
    <source>
        <strain evidence="12">70B-A</strain>
    </source>
</reference>
<dbReference type="EMBL" id="LR130778">
    <property type="protein sequence ID" value="VDN49199.1"/>
    <property type="molecule type" value="Genomic_DNA"/>
</dbReference>
<keyword evidence="9" id="KW-0812">Transmembrane</keyword>
<evidence type="ECO:0000313" key="13">
    <source>
        <dbReference type="Proteomes" id="UP000279029"/>
    </source>
</evidence>
<dbReference type="FunFam" id="1.10.287.130:FF:000001">
    <property type="entry name" value="Two-component sensor histidine kinase"/>
    <property type="match status" value="1"/>
</dbReference>
<evidence type="ECO:0000256" key="1">
    <source>
        <dbReference type="ARBA" id="ARBA00000085"/>
    </source>
</evidence>
<dbReference type="Gene3D" id="6.10.340.10">
    <property type="match status" value="1"/>
</dbReference>
<feature type="transmembrane region" description="Helical" evidence="9">
    <location>
        <begin position="193"/>
        <end position="216"/>
    </location>
</feature>
<dbReference type="SUPFAM" id="SSF47384">
    <property type="entry name" value="Homodimeric domain of signal transducing histidine kinase"/>
    <property type="match status" value="1"/>
</dbReference>
<protein>
    <recommendedName>
        <fullName evidence="3">histidine kinase</fullName>
        <ecNumber evidence="3">2.7.13.3</ecNumber>
    </recommendedName>
</protein>
<dbReference type="GO" id="GO:0005886">
    <property type="term" value="C:plasma membrane"/>
    <property type="evidence" value="ECO:0007669"/>
    <property type="project" value="TreeGrafter"/>
</dbReference>
<dbReference type="PANTHER" id="PTHR45453:SF1">
    <property type="entry name" value="PHOSPHATE REGULON SENSOR PROTEIN PHOR"/>
    <property type="match status" value="1"/>
</dbReference>
<dbReference type="InterPro" id="IPR003594">
    <property type="entry name" value="HATPase_dom"/>
</dbReference>
<dbReference type="Gene3D" id="3.30.565.10">
    <property type="entry name" value="Histidine kinase-like ATPase, C-terminal domain"/>
    <property type="match status" value="1"/>
</dbReference>
<dbReference type="InterPro" id="IPR003661">
    <property type="entry name" value="HisK_dim/P_dom"/>
</dbReference>
<keyword evidence="9" id="KW-1133">Transmembrane helix</keyword>
<proteinExistence type="predicted"/>
<dbReference type="PRINTS" id="PR00344">
    <property type="entry name" value="BCTRLSENSOR"/>
</dbReference>
<dbReference type="SUPFAM" id="SSF55874">
    <property type="entry name" value="ATPase domain of HSP90 chaperone/DNA topoisomerase II/histidine kinase"/>
    <property type="match status" value="1"/>
</dbReference>
<dbReference type="PROSITE" id="PS50109">
    <property type="entry name" value="HIS_KIN"/>
    <property type="match status" value="1"/>
</dbReference>
<evidence type="ECO:0000256" key="9">
    <source>
        <dbReference type="SAM" id="Phobius"/>
    </source>
</evidence>
<keyword evidence="5" id="KW-0808">Transferase</keyword>
<dbReference type="Proteomes" id="UP000279029">
    <property type="component" value="Chromosome"/>
</dbReference>
<dbReference type="CDD" id="cd06225">
    <property type="entry name" value="HAMP"/>
    <property type="match status" value="1"/>
</dbReference>
<dbReference type="Pfam" id="PF02518">
    <property type="entry name" value="HATPase_c"/>
    <property type="match status" value="1"/>
</dbReference>
<dbReference type="CDD" id="cd00082">
    <property type="entry name" value="HisKA"/>
    <property type="match status" value="1"/>
</dbReference>
<keyword evidence="13" id="KW-1185">Reference proteome</keyword>
<dbReference type="InterPro" id="IPR036097">
    <property type="entry name" value="HisK_dim/P_sf"/>
</dbReference>
<dbReference type="EC" id="2.7.13.3" evidence="3"/>